<dbReference type="RefSeq" id="WP_320500069.1">
    <property type="nucleotide sequence ID" value="NZ_JAXCLX010000001.1"/>
</dbReference>
<gene>
    <name evidence="1" type="ORF">SMD31_06885</name>
</gene>
<dbReference type="PANTHER" id="PTHR39327">
    <property type="match status" value="1"/>
</dbReference>
<proteinExistence type="predicted"/>
<evidence type="ECO:0000313" key="2">
    <source>
        <dbReference type="Proteomes" id="UP001271769"/>
    </source>
</evidence>
<dbReference type="EMBL" id="JAXCLX010000001">
    <property type="protein sequence ID" value="MDY0871639.1"/>
    <property type="molecule type" value="Genomic_DNA"/>
</dbReference>
<sequence>MALLLGTVASLPLAEGRLYPSLFGSQEFQGPDLGKFPKWVSMLSRWRKGACEAPDCAVAAWDAITASLLGKDRAAQLRTVNAAFNQRRYVGDARNWGRDDYWETPYEFLARNGDCEDYAIAKFMALKAAGVPSSEMRIVAVRNMALGGEGHAVLVVYDGGTAYLLDNQIKDVVPADLVTAYQPVYSINDQAWWRHRNGQMPEIKPAQVLPASP</sequence>
<dbReference type="InterPro" id="IPR010319">
    <property type="entry name" value="Transglutaminase-like_Cys_pept"/>
</dbReference>
<dbReference type="SUPFAM" id="SSF54001">
    <property type="entry name" value="Cysteine proteinases"/>
    <property type="match status" value="1"/>
</dbReference>
<organism evidence="1 2">
    <name type="scientific">Dongia rigui</name>
    <dbReference type="NCBI Taxonomy" id="940149"/>
    <lineage>
        <taxon>Bacteria</taxon>
        <taxon>Pseudomonadati</taxon>
        <taxon>Pseudomonadota</taxon>
        <taxon>Alphaproteobacteria</taxon>
        <taxon>Rhodospirillales</taxon>
        <taxon>Dongiaceae</taxon>
        <taxon>Dongia</taxon>
    </lineage>
</organism>
<dbReference type="Proteomes" id="UP001271769">
    <property type="component" value="Unassembled WGS sequence"/>
</dbReference>
<evidence type="ECO:0000313" key="1">
    <source>
        <dbReference type="EMBL" id="MDY0871639.1"/>
    </source>
</evidence>
<dbReference type="Gene3D" id="3.10.620.30">
    <property type="match status" value="1"/>
</dbReference>
<reference evidence="1 2" key="1">
    <citation type="journal article" date="2013" name="Antonie Van Leeuwenhoek">
        <title>Dongia rigui sp. nov., isolated from freshwater of a large wetland in Korea.</title>
        <authorList>
            <person name="Baik K.S."/>
            <person name="Hwang Y.M."/>
            <person name="Choi J.S."/>
            <person name="Kwon J."/>
            <person name="Seong C.N."/>
        </authorList>
    </citation>
    <scope>NUCLEOTIDE SEQUENCE [LARGE SCALE GENOMIC DNA]</scope>
    <source>
        <strain evidence="1 2">04SU4-P</strain>
    </source>
</reference>
<dbReference type="PANTHER" id="PTHR39327:SF1">
    <property type="entry name" value="BLR5470 PROTEIN"/>
    <property type="match status" value="1"/>
</dbReference>
<keyword evidence="2" id="KW-1185">Reference proteome</keyword>
<name>A0ABU5DXH2_9PROT</name>
<protein>
    <submittedName>
        <fullName evidence="1">Transglutaminase-like cysteine peptidase</fullName>
    </submittedName>
</protein>
<comment type="caution">
    <text evidence="1">The sequence shown here is derived from an EMBL/GenBank/DDBJ whole genome shotgun (WGS) entry which is preliminary data.</text>
</comment>
<dbReference type="Pfam" id="PF06035">
    <property type="entry name" value="Peptidase_C93"/>
    <property type="match status" value="1"/>
</dbReference>
<dbReference type="InterPro" id="IPR038765">
    <property type="entry name" value="Papain-like_cys_pep_sf"/>
</dbReference>
<accession>A0ABU5DXH2</accession>